<evidence type="ECO:0000256" key="1">
    <source>
        <dbReference type="ARBA" id="ARBA00006484"/>
    </source>
</evidence>
<gene>
    <name evidence="3" type="ORF">VITFI_CDS0943</name>
</gene>
<name>A0A221KCH1_VITFI</name>
<dbReference type="SUPFAM" id="SSF51735">
    <property type="entry name" value="NAD(P)-binding Rossmann-fold domains"/>
    <property type="match status" value="1"/>
</dbReference>
<dbReference type="InterPro" id="IPR002347">
    <property type="entry name" value="SDR_fam"/>
</dbReference>
<comment type="similarity">
    <text evidence="1">Belongs to the short-chain dehydrogenases/reductases (SDR) family.</text>
</comment>
<evidence type="ECO:0000313" key="3">
    <source>
        <dbReference type="EMBL" id="ASM76721.1"/>
    </source>
</evidence>
<dbReference type="PANTHER" id="PTHR44196">
    <property type="entry name" value="DEHYDROGENASE/REDUCTASE SDR FAMILY MEMBER 7B"/>
    <property type="match status" value="1"/>
</dbReference>
<keyword evidence="4" id="KW-1185">Reference proteome</keyword>
<dbReference type="Proteomes" id="UP000199729">
    <property type="component" value="Chromosome"/>
</dbReference>
<dbReference type="EMBL" id="CP022423">
    <property type="protein sequence ID" value="ASM76721.1"/>
    <property type="molecule type" value="Genomic_DNA"/>
</dbReference>
<dbReference type="GO" id="GO:0016491">
    <property type="term" value="F:oxidoreductase activity"/>
    <property type="evidence" value="ECO:0007669"/>
    <property type="project" value="UniProtKB-KW"/>
</dbReference>
<dbReference type="KEGG" id="vff:VITFI_CDS0943"/>
<dbReference type="Pfam" id="PF00106">
    <property type="entry name" value="adh_short"/>
    <property type="match status" value="1"/>
</dbReference>
<accession>A0A221KCH1</accession>
<dbReference type="OrthoDB" id="9797538at2"/>
<dbReference type="GO" id="GO:0016020">
    <property type="term" value="C:membrane"/>
    <property type="evidence" value="ECO:0007669"/>
    <property type="project" value="TreeGrafter"/>
</dbReference>
<reference evidence="3 4" key="1">
    <citation type="submission" date="2017-07" db="EMBL/GenBank/DDBJ databases">
        <title>Complete Genome Sequence of the cosmetic ferment Vitreoscilla filiformis (ATCC15551).</title>
        <authorList>
            <person name="Contreras S."/>
            <person name="Sagory-Zalkind P."/>
            <person name="Blanquart H."/>
            <person name="Iltis A."/>
            <person name="Morand S.C."/>
        </authorList>
    </citation>
    <scope>NUCLEOTIDE SEQUENCE [LARGE SCALE GENOMIC DNA]</scope>
    <source>
        <strain evidence="3 4">ATCC 15551</strain>
    </source>
</reference>
<dbReference type="InterPro" id="IPR036291">
    <property type="entry name" value="NAD(P)-bd_dom_sf"/>
</dbReference>
<dbReference type="PRINTS" id="PR00081">
    <property type="entry name" value="GDHRDH"/>
</dbReference>
<proteinExistence type="inferred from homology"/>
<dbReference type="PANTHER" id="PTHR44196:SF1">
    <property type="entry name" value="DEHYDROGENASE_REDUCTASE SDR FAMILY MEMBER 7B"/>
    <property type="match status" value="1"/>
</dbReference>
<keyword evidence="2" id="KW-0560">Oxidoreductase</keyword>
<dbReference type="Gene3D" id="3.40.50.720">
    <property type="entry name" value="NAD(P)-binding Rossmann-like Domain"/>
    <property type="match status" value="1"/>
</dbReference>
<evidence type="ECO:0000256" key="2">
    <source>
        <dbReference type="ARBA" id="ARBA00023002"/>
    </source>
</evidence>
<organism evidence="3 4">
    <name type="scientific">Vitreoscilla filiformis</name>
    <dbReference type="NCBI Taxonomy" id="63"/>
    <lineage>
        <taxon>Bacteria</taxon>
        <taxon>Pseudomonadati</taxon>
        <taxon>Pseudomonadota</taxon>
        <taxon>Betaproteobacteria</taxon>
        <taxon>Neisseriales</taxon>
        <taxon>Neisseriaceae</taxon>
        <taxon>Vitreoscilla</taxon>
    </lineage>
</organism>
<protein>
    <submittedName>
        <fullName evidence="3">Short-chain dehydrogenase</fullName>
    </submittedName>
</protein>
<dbReference type="AlphaFoldDB" id="A0A221KCH1"/>
<evidence type="ECO:0000313" key="4">
    <source>
        <dbReference type="Proteomes" id="UP000199729"/>
    </source>
</evidence>
<sequence length="263" mass="27552">MAMGLWAPLNPPLRDWHGRGVWLVGASTGIGRALADALLAQGAQVVVSARPSAALVGLAGSHPALRTLALDVTDAAAVALAAPQAQALLPRLDMVVMCAGTYTPMGVSDFDLAVIRRHWEVNYLGTLHVLAAVLPRLRAQASGHVCVVGSVAGYRALPKALAYGPTKAALIHLAQGLHLELAPLGLGVSLVNPGFVATPLTAQNDFTMPALQTPTQAAQAILAGWARGDFEIHFPRRFSYTLKALGCLPMRGYEALVRRITGA</sequence>